<evidence type="ECO:0000313" key="1">
    <source>
        <dbReference type="EMBL" id="SPF81249.1"/>
    </source>
</evidence>
<dbReference type="EMBL" id="OMOJ01000008">
    <property type="protein sequence ID" value="SPF81249.1"/>
    <property type="molecule type" value="Genomic_DNA"/>
</dbReference>
<dbReference type="Pfam" id="PF22396">
    <property type="entry name" value="DUF6976"/>
    <property type="match status" value="1"/>
</dbReference>
<keyword evidence="2" id="KW-1185">Reference proteome</keyword>
<evidence type="ECO:0000313" key="2">
    <source>
        <dbReference type="Proteomes" id="UP000244904"/>
    </source>
</evidence>
<name>A0A2R8AZI5_9RHOB</name>
<reference evidence="2" key="1">
    <citation type="submission" date="2018-03" db="EMBL/GenBank/DDBJ databases">
        <authorList>
            <person name="Rodrigo-Torres L."/>
            <person name="Arahal R. D."/>
            <person name="Lucena T."/>
        </authorList>
    </citation>
    <scope>NUCLEOTIDE SEQUENCE [LARGE SCALE GENOMIC DNA]</scope>
    <source>
        <strain evidence="2">CECT 8871</strain>
    </source>
</reference>
<gene>
    <name evidence="1" type="ORF">PRI8871_03071</name>
</gene>
<proteinExistence type="predicted"/>
<dbReference type="Proteomes" id="UP000244904">
    <property type="component" value="Unassembled WGS sequence"/>
</dbReference>
<dbReference type="InterPro" id="IPR054249">
    <property type="entry name" value="DUF6976"/>
</dbReference>
<dbReference type="RefSeq" id="WP_108887101.1">
    <property type="nucleotide sequence ID" value="NZ_OMOJ01000008.1"/>
</dbReference>
<organism evidence="1 2">
    <name type="scientific">Pseudoprimorskyibacter insulae</name>
    <dbReference type="NCBI Taxonomy" id="1695997"/>
    <lineage>
        <taxon>Bacteria</taxon>
        <taxon>Pseudomonadati</taxon>
        <taxon>Pseudomonadota</taxon>
        <taxon>Alphaproteobacteria</taxon>
        <taxon>Rhodobacterales</taxon>
        <taxon>Paracoccaceae</taxon>
        <taxon>Pseudoprimorskyibacter</taxon>
    </lineage>
</organism>
<accession>A0A2R8AZI5</accession>
<dbReference type="AlphaFoldDB" id="A0A2R8AZI5"/>
<dbReference type="OrthoDB" id="5622143at2"/>
<protein>
    <submittedName>
        <fullName evidence="1">Uncharacterized protein</fullName>
    </submittedName>
</protein>
<sequence length="327" mass="34164">MKNELLSVAEAAERITAGDVLAIAGDEALLAQLPKGNWIGGTSVYFVTDTGGATIRDRVFCTTLTDAAAATPRHVPAADLATIADGYQPGGYSVVLIPAFSSAHSAFAIDGQSYPGLFNQPLVGWIAGVHVDEIGSKAPKVFDGATGLAHDDGAVVLHVTLDSGKSVNVDIVNIFSRADTGTTFVFEDTGFEATTAKVNGETVNLAQYITDNTLDTRLPLVANYAGALVNVSVQAVDTDTGKVAFYAPVMAGVEYRQASALDNYAAAFADKTANAAENQYSCNCILNYLHGELEGKTTGAFTGPITFGEIAYILLNQTLVRLDVKAA</sequence>